<dbReference type="SUPFAM" id="SSF50978">
    <property type="entry name" value="WD40 repeat-like"/>
    <property type="match status" value="1"/>
</dbReference>
<keyword evidence="3" id="KW-0833">Ubl conjugation pathway</keyword>
<feature type="domain" description="Peptidase C14 caspase" evidence="6">
    <location>
        <begin position="11"/>
        <end position="237"/>
    </location>
</feature>
<feature type="compositionally biased region" description="Pro residues" evidence="5">
    <location>
        <begin position="329"/>
        <end position="338"/>
    </location>
</feature>
<organism evidence="7 8">
    <name type="scientific">Dactylosporangium cerinum</name>
    <dbReference type="NCBI Taxonomy" id="1434730"/>
    <lineage>
        <taxon>Bacteria</taxon>
        <taxon>Bacillati</taxon>
        <taxon>Actinomycetota</taxon>
        <taxon>Actinomycetes</taxon>
        <taxon>Micromonosporales</taxon>
        <taxon>Micromonosporaceae</taxon>
        <taxon>Dactylosporangium</taxon>
    </lineage>
</organism>
<dbReference type="PANTHER" id="PTHR15622:SF2">
    <property type="entry name" value="U4_U6 SMALL NUCLEAR RIBONUCLEOPROTEIN PRP4"/>
    <property type="match status" value="1"/>
</dbReference>
<dbReference type="CDD" id="cd00200">
    <property type="entry name" value="WD40"/>
    <property type="match status" value="1"/>
</dbReference>
<dbReference type="EMBL" id="JBHSIU010000098">
    <property type="protein sequence ID" value="MFC5006326.1"/>
    <property type="molecule type" value="Genomic_DNA"/>
</dbReference>
<feature type="repeat" description="WD" evidence="4">
    <location>
        <begin position="591"/>
        <end position="632"/>
    </location>
</feature>
<dbReference type="NCBIfam" id="NF047832">
    <property type="entry name" value="caspase_w_EACC1"/>
    <property type="match status" value="1"/>
</dbReference>
<feature type="repeat" description="WD" evidence="4">
    <location>
        <begin position="419"/>
        <end position="460"/>
    </location>
</feature>
<dbReference type="InterPro" id="IPR015943">
    <property type="entry name" value="WD40/YVTN_repeat-like_dom_sf"/>
</dbReference>
<comment type="caution">
    <text evidence="7">The sequence shown here is derived from an EMBL/GenBank/DDBJ whole genome shotgun (WGS) entry which is preliminary data.</text>
</comment>
<dbReference type="InterPro" id="IPR029030">
    <property type="entry name" value="Caspase-like_dom_sf"/>
</dbReference>
<keyword evidence="2" id="KW-0677">Repeat</keyword>
<feature type="region of interest" description="Disordered" evidence="5">
    <location>
        <begin position="326"/>
        <end position="360"/>
    </location>
</feature>
<evidence type="ECO:0000313" key="7">
    <source>
        <dbReference type="EMBL" id="MFC5006326.1"/>
    </source>
</evidence>
<dbReference type="PRINTS" id="PR00320">
    <property type="entry name" value="GPROTEINBRPT"/>
</dbReference>
<dbReference type="InterPro" id="IPR020472">
    <property type="entry name" value="WD40_PAC1"/>
</dbReference>
<feature type="repeat" description="WD" evidence="4">
    <location>
        <begin position="634"/>
        <end position="668"/>
    </location>
</feature>
<feature type="repeat" description="WD" evidence="4">
    <location>
        <begin position="462"/>
        <end position="503"/>
    </location>
</feature>
<evidence type="ECO:0000256" key="4">
    <source>
        <dbReference type="PROSITE-ProRule" id="PRU00221"/>
    </source>
</evidence>
<dbReference type="Proteomes" id="UP001595912">
    <property type="component" value="Unassembled WGS sequence"/>
</dbReference>
<dbReference type="PANTHER" id="PTHR15622">
    <property type="entry name" value="WD40 REPEAT PROTEIN"/>
    <property type="match status" value="1"/>
</dbReference>
<dbReference type="SUPFAM" id="SSF52129">
    <property type="entry name" value="Caspase-like"/>
    <property type="match status" value="1"/>
</dbReference>
<dbReference type="RefSeq" id="WP_380126945.1">
    <property type="nucleotide sequence ID" value="NZ_JBHSIU010000098.1"/>
</dbReference>
<dbReference type="PROSITE" id="PS50082">
    <property type="entry name" value="WD_REPEATS_2"/>
    <property type="match status" value="6"/>
</dbReference>
<dbReference type="InterPro" id="IPR011600">
    <property type="entry name" value="Pept_C14_caspase"/>
</dbReference>
<evidence type="ECO:0000313" key="8">
    <source>
        <dbReference type="Proteomes" id="UP001595912"/>
    </source>
</evidence>
<evidence type="ECO:0000256" key="1">
    <source>
        <dbReference type="ARBA" id="ARBA00022574"/>
    </source>
</evidence>
<keyword evidence="8" id="KW-1185">Reference proteome</keyword>
<dbReference type="Gene3D" id="3.40.50.1460">
    <property type="match status" value="1"/>
</dbReference>
<dbReference type="InterPro" id="IPR001680">
    <property type="entry name" value="WD40_rpt"/>
</dbReference>
<accession>A0ABV9WC56</accession>
<dbReference type="PROSITE" id="PS50294">
    <property type="entry name" value="WD_REPEATS_REGION"/>
    <property type="match status" value="6"/>
</dbReference>
<feature type="repeat" description="WD" evidence="4">
    <location>
        <begin position="505"/>
        <end position="546"/>
    </location>
</feature>
<dbReference type="InterPro" id="IPR036322">
    <property type="entry name" value="WD40_repeat_dom_sf"/>
</dbReference>
<feature type="repeat" description="WD" evidence="4">
    <location>
        <begin position="548"/>
        <end position="589"/>
    </location>
</feature>
<evidence type="ECO:0000256" key="2">
    <source>
        <dbReference type="ARBA" id="ARBA00022737"/>
    </source>
</evidence>
<dbReference type="Pfam" id="PF00400">
    <property type="entry name" value="WD40"/>
    <property type="match status" value="7"/>
</dbReference>
<keyword evidence="1 4" id="KW-0853">WD repeat</keyword>
<dbReference type="Pfam" id="PF00656">
    <property type="entry name" value="Peptidase_C14"/>
    <property type="match status" value="1"/>
</dbReference>
<dbReference type="SMART" id="SM00320">
    <property type="entry name" value="WD40"/>
    <property type="match status" value="7"/>
</dbReference>
<proteinExistence type="predicted"/>
<name>A0ABV9WC56_9ACTN</name>
<evidence type="ECO:0000256" key="5">
    <source>
        <dbReference type="SAM" id="MobiDB-lite"/>
    </source>
</evidence>
<sequence length="668" mass="69598">MPAAPELPGPRMALVVASTGYTDPAFTQLRSPARDAADMVDVLADPDVGGFTVTPVLDKPEHEIRRAVDAFLAARAVDDLVVVYLSGHGVLDARGRLYFAASDTVRERLSSTAVESAWLLDRLEECRARRQVLILDCCFSGAFAQTKGGADVDLERRLVGAGRGRAVLTASRAGEYSYEGTPLPGAVVNGSVFTAALVDGLRSGAADRDGDGYISVEDAYVYAADQVRAAGGAQSPQRWLYGAEGEIVLARNPRGAVVTAAVLPEALQLSLDSPYPDIRRAAVTTLGTWLTATDPGQVLAAQQALHLVAAHDSPTVATAARDLLRTAEPTPPPTPAPPADRRIDSTGPGPSTEDDAARGAVPQRCLRTIEGHSGEMFAEPVYTVAFSPDGRLLASANGDGDGTVRLWNPSTGQPIGQPLTGHTNSVFSVAFSPDGHLLASVGEDATVRLWNPSTGQPIGEPLTGHTDWVLSVAFSPDGHLLASGGGDGTVRLWDPSTGQPIGRPLTGHTNAVLSVAFSPDGHVLASGGGDRTVRLWDPSTGQPIGRPLTGHTGLVHSVAFSPDGDLLASGGYDNTVRLWNPSTGQPIGEPLTGHTNWVPSVAFSPDGHLLASAGVDGTVRLWNPSTGQPIGQPLTGHTNWVLSVAFSPDGDLLASASQDETIRIWGAA</sequence>
<dbReference type="Gene3D" id="2.130.10.10">
    <property type="entry name" value="YVTN repeat-like/Quinoprotein amine dehydrogenase"/>
    <property type="match status" value="3"/>
</dbReference>
<dbReference type="InterPro" id="IPR051983">
    <property type="entry name" value="WSB_SOCS-box_domain"/>
</dbReference>
<reference evidence="8" key="1">
    <citation type="journal article" date="2019" name="Int. J. Syst. Evol. Microbiol.">
        <title>The Global Catalogue of Microorganisms (GCM) 10K type strain sequencing project: providing services to taxonomists for standard genome sequencing and annotation.</title>
        <authorList>
            <consortium name="The Broad Institute Genomics Platform"/>
            <consortium name="The Broad Institute Genome Sequencing Center for Infectious Disease"/>
            <person name="Wu L."/>
            <person name="Ma J."/>
        </authorList>
    </citation>
    <scope>NUCLEOTIDE SEQUENCE [LARGE SCALE GENOMIC DNA]</scope>
    <source>
        <strain evidence="8">CGMCC 4.7152</strain>
    </source>
</reference>
<evidence type="ECO:0000259" key="6">
    <source>
        <dbReference type="Pfam" id="PF00656"/>
    </source>
</evidence>
<evidence type="ECO:0000256" key="3">
    <source>
        <dbReference type="ARBA" id="ARBA00022786"/>
    </source>
</evidence>
<protein>
    <submittedName>
        <fullName evidence="7">Caspase family protein</fullName>
    </submittedName>
</protein>
<gene>
    <name evidence="7" type="ORF">ACFPIJ_51960</name>
</gene>